<comment type="caution">
    <text evidence="1">The sequence shown here is derived from an EMBL/GenBank/DDBJ whole genome shotgun (WGS) entry which is preliminary data.</text>
</comment>
<proteinExistence type="predicted"/>
<evidence type="ECO:0000313" key="1">
    <source>
        <dbReference type="EMBL" id="GJD90896.1"/>
    </source>
</evidence>
<dbReference type="AlphaFoldDB" id="A0AAV4ZST5"/>
<reference evidence="1" key="1">
    <citation type="journal article" date="2016" name="Front. Microbiol.">
        <title>Genome Sequence of the Piezophilic, Mesophilic Sulfate-Reducing Bacterium Desulfovibrio indicus J2T.</title>
        <authorList>
            <person name="Cao J."/>
            <person name="Maignien L."/>
            <person name="Shao Z."/>
            <person name="Alain K."/>
            <person name="Jebbar M."/>
        </authorList>
    </citation>
    <scope>NUCLEOTIDE SEQUENCE</scope>
    <source>
        <strain evidence="1">DSM 16372</strain>
    </source>
</reference>
<dbReference type="EMBL" id="BPQO01000022">
    <property type="protein sequence ID" value="GJD90896.1"/>
    <property type="molecule type" value="Genomic_DNA"/>
</dbReference>
<protein>
    <submittedName>
        <fullName evidence="1">Uncharacterized protein</fullName>
    </submittedName>
</protein>
<gene>
    <name evidence="1" type="ORF">BHAOGJBA_4440</name>
</gene>
<dbReference type="Proteomes" id="UP001055247">
    <property type="component" value="Unassembled WGS sequence"/>
</dbReference>
<dbReference type="RefSeq" id="WP_238231053.1">
    <property type="nucleotide sequence ID" value="NZ_BPQO01000022.1"/>
</dbReference>
<name>A0AAV4ZST5_9HYPH</name>
<reference evidence="1" key="2">
    <citation type="submission" date="2021-08" db="EMBL/GenBank/DDBJ databases">
        <authorList>
            <person name="Tani A."/>
            <person name="Ola A."/>
            <person name="Ogura Y."/>
            <person name="Katsura K."/>
            <person name="Hayashi T."/>
        </authorList>
    </citation>
    <scope>NUCLEOTIDE SEQUENCE</scope>
    <source>
        <strain evidence="1">DSM 16372</strain>
    </source>
</reference>
<sequence length="265" mass="29106">MEAPACQGLRPIRSFVAFAGCQPAAHLPARDHSGPAMITGETWFLHFEKATGRKSSELVQVANGDAVAEIRAVDFHRRPNGPAVRASFEDNVRLMAASREMFRALGPLVRAALELGLPENHPLIVDAMAAFEKARPDRKAVVHEGEVRFVGTDDECFEFILGHQGQSVQYALAHGGWAIESFVEDEPTFAWHDPETGHAYRAWPSIDGAYERDGVTSRIVGAPTSHDGRIYERESWEAAGHLDRDLTVLEGLGLHWRHGTGTPSP</sequence>
<organism evidence="1 2">
    <name type="scientific">Methylobacterium hispanicum</name>
    <dbReference type="NCBI Taxonomy" id="270350"/>
    <lineage>
        <taxon>Bacteria</taxon>
        <taxon>Pseudomonadati</taxon>
        <taxon>Pseudomonadota</taxon>
        <taxon>Alphaproteobacteria</taxon>
        <taxon>Hyphomicrobiales</taxon>
        <taxon>Methylobacteriaceae</taxon>
        <taxon>Methylobacterium</taxon>
    </lineage>
</organism>
<keyword evidence="2" id="KW-1185">Reference proteome</keyword>
<accession>A0AAV4ZST5</accession>
<evidence type="ECO:0000313" key="2">
    <source>
        <dbReference type="Proteomes" id="UP001055247"/>
    </source>
</evidence>